<dbReference type="InterPro" id="IPR002547">
    <property type="entry name" value="tRNA-bd_dom"/>
</dbReference>
<evidence type="ECO:0000256" key="14">
    <source>
        <dbReference type="ARBA" id="ARBA00049255"/>
    </source>
</evidence>
<dbReference type="SMART" id="SM00896">
    <property type="entry name" value="FDX-ACB"/>
    <property type="match status" value="1"/>
</dbReference>
<keyword evidence="5 16" id="KW-0820">tRNA-binding</keyword>
<dbReference type="InterPro" id="IPR045864">
    <property type="entry name" value="aa-tRNA-synth_II/BPL/LPL"/>
</dbReference>
<evidence type="ECO:0000259" key="18">
    <source>
        <dbReference type="PROSITE" id="PS51447"/>
    </source>
</evidence>
<dbReference type="InterPro" id="IPR045060">
    <property type="entry name" value="Phe-tRNA-ligase_IIc_bsu"/>
</dbReference>
<evidence type="ECO:0000256" key="9">
    <source>
        <dbReference type="ARBA" id="ARBA00022840"/>
    </source>
</evidence>
<keyword evidence="11 16" id="KW-0694">RNA-binding</keyword>
<evidence type="ECO:0000259" key="19">
    <source>
        <dbReference type="PROSITE" id="PS51483"/>
    </source>
</evidence>
<dbReference type="Pfam" id="PF03147">
    <property type="entry name" value="FDX-ACB"/>
    <property type="match status" value="1"/>
</dbReference>
<keyword evidence="12 15" id="KW-0648">Protein biosynthesis</keyword>
<dbReference type="PROSITE" id="PS50886">
    <property type="entry name" value="TRBD"/>
    <property type="match status" value="1"/>
</dbReference>
<feature type="domain" description="B5" evidence="19">
    <location>
        <begin position="405"/>
        <end position="480"/>
    </location>
</feature>
<dbReference type="GO" id="GO:0005524">
    <property type="term" value="F:ATP binding"/>
    <property type="evidence" value="ECO:0007669"/>
    <property type="project" value="UniProtKB-UniRule"/>
</dbReference>
<dbReference type="CDD" id="cd00769">
    <property type="entry name" value="PheRS_beta_core"/>
    <property type="match status" value="1"/>
</dbReference>
<evidence type="ECO:0000313" key="21">
    <source>
        <dbReference type="Proteomes" id="UP000242753"/>
    </source>
</evidence>
<dbReference type="Gene3D" id="2.40.50.140">
    <property type="entry name" value="Nucleic acid-binding proteins"/>
    <property type="match status" value="1"/>
</dbReference>
<dbReference type="RefSeq" id="WP_281263768.1">
    <property type="nucleotide sequence ID" value="NZ_LN774881.1"/>
</dbReference>
<feature type="domain" description="TRNA-binding" evidence="17">
    <location>
        <begin position="39"/>
        <end position="152"/>
    </location>
</feature>
<keyword evidence="7 15" id="KW-0479">Metal-binding</keyword>
<dbReference type="SUPFAM" id="SSF50249">
    <property type="entry name" value="Nucleic acid-binding proteins"/>
    <property type="match status" value="1"/>
</dbReference>
<evidence type="ECO:0000256" key="16">
    <source>
        <dbReference type="PROSITE-ProRule" id="PRU00209"/>
    </source>
</evidence>
<dbReference type="Proteomes" id="UP000242753">
    <property type="component" value="Chromosome I"/>
</dbReference>
<evidence type="ECO:0000256" key="3">
    <source>
        <dbReference type="ARBA" id="ARBA00011209"/>
    </source>
</evidence>
<accession>A0A0H5BWX7</accession>
<comment type="catalytic activity">
    <reaction evidence="14 15">
        <text>tRNA(Phe) + L-phenylalanine + ATP = L-phenylalanyl-tRNA(Phe) + AMP + diphosphate + H(+)</text>
        <dbReference type="Rhea" id="RHEA:19413"/>
        <dbReference type="Rhea" id="RHEA-COMP:9668"/>
        <dbReference type="Rhea" id="RHEA-COMP:9699"/>
        <dbReference type="ChEBI" id="CHEBI:15378"/>
        <dbReference type="ChEBI" id="CHEBI:30616"/>
        <dbReference type="ChEBI" id="CHEBI:33019"/>
        <dbReference type="ChEBI" id="CHEBI:58095"/>
        <dbReference type="ChEBI" id="CHEBI:78442"/>
        <dbReference type="ChEBI" id="CHEBI:78531"/>
        <dbReference type="ChEBI" id="CHEBI:456215"/>
        <dbReference type="EC" id="6.1.1.20"/>
    </reaction>
</comment>
<evidence type="ECO:0000259" key="17">
    <source>
        <dbReference type="PROSITE" id="PS50886"/>
    </source>
</evidence>
<dbReference type="GO" id="GO:0009328">
    <property type="term" value="C:phenylalanine-tRNA ligase complex"/>
    <property type="evidence" value="ECO:0007669"/>
    <property type="project" value="TreeGrafter"/>
</dbReference>
<dbReference type="Pfam" id="PF03484">
    <property type="entry name" value="B5"/>
    <property type="match status" value="1"/>
</dbReference>
<dbReference type="Pfam" id="PF01588">
    <property type="entry name" value="tRNA_bind"/>
    <property type="match status" value="1"/>
</dbReference>
<dbReference type="Pfam" id="PF03483">
    <property type="entry name" value="B3_4"/>
    <property type="match status" value="1"/>
</dbReference>
<dbReference type="SUPFAM" id="SSF54991">
    <property type="entry name" value="Anticodon-binding domain of PheRS"/>
    <property type="match status" value="1"/>
</dbReference>
<feature type="domain" description="FDX-ACB" evidence="18">
    <location>
        <begin position="707"/>
        <end position="800"/>
    </location>
</feature>
<dbReference type="AlphaFoldDB" id="A0A0H5BWX7"/>
<dbReference type="NCBIfam" id="TIGR00472">
    <property type="entry name" value="pheT_bact"/>
    <property type="match status" value="1"/>
</dbReference>
<dbReference type="InterPro" id="IPR005146">
    <property type="entry name" value="B3/B4_tRNA-bd"/>
</dbReference>
<dbReference type="InterPro" id="IPR009061">
    <property type="entry name" value="DNA-bd_dom_put_sf"/>
</dbReference>
<keyword evidence="9 15" id="KW-0067">ATP-binding</keyword>
<comment type="cofactor">
    <cofactor evidence="15">
        <name>Mg(2+)</name>
        <dbReference type="ChEBI" id="CHEBI:18420"/>
    </cofactor>
    <text evidence="15">Binds 2 magnesium ions per tetramer.</text>
</comment>
<dbReference type="Gene3D" id="3.30.70.380">
    <property type="entry name" value="Ferrodoxin-fold anticodon-binding domain"/>
    <property type="match status" value="1"/>
</dbReference>
<dbReference type="CDD" id="cd02796">
    <property type="entry name" value="tRNA_bind_bactPheRS"/>
    <property type="match status" value="1"/>
</dbReference>
<dbReference type="EMBL" id="LN774881">
    <property type="protein sequence ID" value="CEN32222.1"/>
    <property type="molecule type" value="Genomic_DNA"/>
</dbReference>
<feature type="binding site" evidence="15">
    <location>
        <position position="467"/>
    </location>
    <ligand>
        <name>Mg(2+)</name>
        <dbReference type="ChEBI" id="CHEBI:18420"/>
        <note>shared with alpha subunit</note>
    </ligand>
</feature>
<dbReference type="PANTHER" id="PTHR10947">
    <property type="entry name" value="PHENYLALANYL-TRNA SYNTHETASE BETA CHAIN AND LEUCINE-RICH REPEAT-CONTAINING PROTEIN 47"/>
    <property type="match status" value="1"/>
</dbReference>
<dbReference type="SUPFAM" id="SSF46955">
    <property type="entry name" value="Putative DNA-binding domain"/>
    <property type="match status" value="1"/>
</dbReference>
<dbReference type="FunFam" id="3.30.56.10:FF:000002">
    <property type="entry name" value="Phenylalanine--tRNA ligase beta subunit"/>
    <property type="match status" value="1"/>
</dbReference>
<dbReference type="GO" id="GO:0000287">
    <property type="term" value="F:magnesium ion binding"/>
    <property type="evidence" value="ECO:0007669"/>
    <property type="project" value="UniProtKB-UniRule"/>
</dbReference>
<evidence type="ECO:0000256" key="12">
    <source>
        <dbReference type="ARBA" id="ARBA00022917"/>
    </source>
</evidence>
<dbReference type="InterPro" id="IPR005147">
    <property type="entry name" value="tRNA_synthase_B5-dom"/>
</dbReference>
<dbReference type="InterPro" id="IPR005121">
    <property type="entry name" value="Fdx_antiC-bd"/>
</dbReference>
<dbReference type="Gene3D" id="3.30.930.10">
    <property type="entry name" value="Bira Bifunctional Protein, Domain 2"/>
    <property type="match status" value="1"/>
</dbReference>
<dbReference type="HAMAP" id="MF_00283">
    <property type="entry name" value="Phe_tRNA_synth_beta1"/>
    <property type="match status" value="1"/>
</dbReference>
<evidence type="ECO:0000256" key="2">
    <source>
        <dbReference type="ARBA" id="ARBA00008653"/>
    </source>
</evidence>
<reference evidence="21" key="1">
    <citation type="submission" date="2015-01" db="EMBL/GenBank/DDBJ databases">
        <authorList>
            <person name="Manzano-Marin A."/>
            <person name="Manzano-Marin A."/>
        </authorList>
    </citation>
    <scope>NUCLEOTIDE SEQUENCE [LARGE SCALE GENOMIC DNA]</scope>
    <source>
        <strain evidence="21">obscurior</strain>
    </source>
</reference>
<dbReference type="EC" id="6.1.1.20" evidence="15"/>
<dbReference type="FunFam" id="3.30.930.10:FF:000022">
    <property type="entry name" value="Phenylalanine--tRNA ligase beta subunit"/>
    <property type="match status" value="1"/>
</dbReference>
<keyword evidence="21" id="KW-1185">Reference proteome</keyword>
<dbReference type="GO" id="GO:0000049">
    <property type="term" value="F:tRNA binding"/>
    <property type="evidence" value="ECO:0007669"/>
    <property type="project" value="UniProtKB-UniRule"/>
</dbReference>
<dbReference type="InterPro" id="IPR020825">
    <property type="entry name" value="Phe-tRNA_synthase-like_B3/B4"/>
</dbReference>
<dbReference type="KEGG" id="wca:WEOB_282"/>
<dbReference type="PROSITE" id="PS51447">
    <property type="entry name" value="FDX_ACB"/>
    <property type="match status" value="1"/>
</dbReference>
<dbReference type="SUPFAM" id="SSF55681">
    <property type="entry name" value="Class II aaRS and biotin synthetases"/>
    <property type="match status" value="1"/>
</dbReference>
<evidence type="ECO:0000256" key="4">
    <source>
        <dbReference type="ARBA" id="ARBA00022490"/>
    </source>
</evidence>
<feature type="binding site" evidence="15">
    <location>
        <position position="468"/>
    </location>
    <ligand>
        <name>Mg(2+)</name>
        <dbReference type="ChEBI" id="CHEBI:18420"/>
        <note>shared with alpha subunit</note>
    </ligand>
</feature>
<evidence type="ECO:0000256" key="7">
    <source>
        <dbReference type="ARBA" id="ARBA00022723"/>
    </source>
</evidence>
<dbReference type="SUPFAM" id="SSF56037">
    <property type="entry name" value="PheT/TilS domain"/>
    <property type="match status" value="1"/>
</dbReference>
<evidence type="ECO:0000256" key="6">
    <source>
        <dbReference type="ARBA" id="ARBA00022598"/>
    </source>
</evidence>
<gene>
    <name evidence="15 20" type="primary">pheT</name>
    <name evidence="20" type="ORF">WEOB_282</name>
</gene>
<dbReference type="SMART" id="SM00873">
    <property type="entry name" value="B3_4"/>
    <property type="match status" value="1"/>
</dbReference>
<dbReference type="InterPro" id="IPR004532">
    <property type="entry name" value="Phe-tRNA-ligase_IIc_bsu_bact"/>
</dbReference>
<proteinExistence type="inferred from homology"/>
<dbReference type="InterPro" id="IPR036690">
    <property type="entry name" value="Fdx_antiC-bd_sf"/>
</dbReference>
<dbReference type="InterPro" id="IPR033714">
    <property type="entry name" value="tRNA_bind_bactPheRS"/>
</dbReference>
<dbReference type="FunFam" id="3.30.70.380:FF:000001">
    <property type="entry name" value="Phenylalanine--tRNA ligase beta subunit"/>
    <property type="match status" value="1"/>
</dbReference>
<dbReference type="SMART" id="SM00874">
    <property type="entry name" value="B5"/>
    <property type="match status" value="1"/>
</dbReference>
<dbReference type="Gene3D" id="3.50.40.10">
    <property type="entry name" value="Phenylalanyl-trna Synthetase, Chain B, domain 3"/>
    <property type="match status" value="1"/>
</dbReference>
<keyword evidence="4 15" id="KW-0963">Cytoplasm</keyword>
<keyword evidence="10 15" id="KW-0460">Magnesium</keyword>
<evidence type="ECO:0000256" key="15">
    <source>
        <dbReference type="HAMAP-Rule" id="MF_00283"/>
    </source>
</evidence>
<feature type="binding site" evidence="15">
    <location>
        <position position="458"/>
    </location>
    <ligand>
        <name>Mg(2+)</name>
        <dbReference type="ChEBI" id="CHEBI:18420"/>
        <note>shared with alpha subunit</note>
    </ligand>
</feature>
<comment type="similarity">
    <text evidence="2 15">Belongs to the phenylalanyl-tRNA synthetase beta subunit family. Type 1 subfamily.</text>
</comment>
<feature type="binding site" evidence="15">
    <location>
        <position position="464"/>
    </location>
    <ligand>
        <name>Mg(2+)</name>
        <dbReference type="ChEBI" id="CHEBI:18420"/>
        <note>shared with alpha subunit</note>
    </ligand>
</feature>
<dbReference type="Gene3D" id="3.30.56.10">
    <property type="match status" value="2"/>
</dbReference>
<name>A0A0H5BWX7_9ENTR</name>
<keyword evidence="6 15" id="KW-0436">Ligase</keyword>
<keyword evidence="8 15" id="KW-0547">Nucleotide-binding</keyword>
<comment type="subcellular location">
    <subcellularLocation>
        <location evidence="1 15">Cytoplasm</location>
    </subcellularLocation>
</comment>
<evidence type="ECO:0000256" key="10">
    <source>
        <dbReference type="ARBA" id="ARBA00022842"/>
    </source>
</evidence>
<organism evidence="20 21">
    <name type="scientific">Candidatus Westeberhardia cardiocondylae</name>
    <dbReference type="NCBI Taxonomy" id="1594731"/>
    <lineage>
        <taxon>Bacteria</taxon>
        <taxon>Pseudomonadati</taxon>
        <taxon>Pseudomonadota</taxon>
        <taxon>Gammaproteobacteria</taxon>
        <taxon>Enterobacterales</taxon>
        <taxon>Enterobacteriaceae</taxon>
        <taxon>ant endosymbionts</taxon>
        <taxon>Candidatus Westeberhardia</taxon>
    </lineage>
</organism>
<dbReference type="GO" id="GO:0006432">
    <property type="term" value="P:phenylalanyl-tRNA aminoacylation"/>
    <property type="evidence" value="ECO:0007669"/>
    <property type="project" value="UniProtKB-UniRule"/>
</dbReference>
<dbReference type="PANTHER" id="PTHR10947:SF0">
    <property type="entry name" value="PHENYLALANINE--TRNA LIGASE BETA SUBUNIT"/>
    <property type="match status" value="1"/>
</dbReference>
<evidence type="ECO:0000256" key="8">
    <source>
        <dbReference type="ARBA" id="ARBA00022741"/>
    </source>
</evidence>
<evidence type="ECO:0000313" key="20">
    <source>
        <dbReference type="EMBL" id="CEN32222.1"/>
    </source>
</evidence>
<evidence type="ECO:0000256" key="13">
    <source>
        <dbReference type="ARBA" id="ARBA00023146"/>
    </source>
</evidence>
<dbReference type="PROSITE" id="PS51483">
    <property type="entry name" value="B5"/>
    <property type="match status" value="1"/>
</dbReference>
<dbReference type="GO" id="GO:0004826">
    <property type="term" value="F:phenylalanine-tRNA ligase activity"/>
    <property type="evidence" value="ECO:0007669"/>
    <property type="project" value="UniProtKB-UniRule"/>
</dbReference>
<dbReference type="STRING" id="1594731.WEOB_282"/>
<dbReference type="PATRIC" id="fig|1594731.3.peg.262"/>
<evidence type="ECO:0000256" key="5">
    <source>
        <dbReference type="ARBA" id="ARBA00022555"/>
    </source>
</evidence>
<dbReference type="InterPro" id="IPR041616">
    <property type="entry name" value="PheRS_beta_core"/>
</dbReference>
<evidence type="ECO:0000256" key="11">
    <source>
        <dbReference type="ARBA" id="ARBA00022884"/>
    </source>
</evidence>
<dbReference type="InterPro" id="IPR012340">
    <property type="entry name" value="NA-bd_OB-fold"/>
</dbReference>
<comment type="subunit">
    <text evidence="3 15">Tetramer of two alpha and two beta subunits.</text>
</comment>
<dbReference type="Pfam" id="PF17759">
    <property type="entry name" value="tRNA_synthFbeta"/>
    <property type="match status" value="1"/>
</dbReference>
<protein>
    <recommendedName>
        <fullName evidence="15">Phenylalanine--tRNA ligase beta subunit</fullName>
        <ecNumber evidence="15">6.1.1.20</ecNumber>
    </recommendedName>
    <alternativeName>
        <fullName evidence="15">Phenylalanyl-tRNA synthetase beta subunit</fullName>
        <shortName evidence="15">PheRS</shortName>
    </alternativeName>
</protein>
<keyword evidence="13 15" id="KW-0030">Aminoacyl-tRNA synthetase</keyword>
<evidence type="ECO:0000256" key="1">
    <source>
        <dbReference type="ARBA" id="ARBA00004496"/>
    </source>
</evidence>
<sequence length="801" mass="92487">MKLSEYWIREWFNTVMDSDLLLEQFSIAGMEIISVEKSASYFNNVVIGKIVMCEKHNSIDRLYITKVEVGLSNLLTILSFSSNCRINLKVAVAKIGSYLPNYGKVLGYKLHNQISEGILCSFFSLGISCNFYRNNNRIIEFPNDAPIGSDVYQYLKFGDKIINIDVATNRSDCLSIFGIARDLSVMNHKRLKNPKVNIIHPKINSKLSICVDSPSHCPLYIGRVIKNIDNTGMTPIWIQEKLRRCGFSSTDVITDISNYFLLELGQPIFIYDLKKIVSNLTVRFSELNESFVLFNDKIVSLNSETLIVSDEKKILSIAGITNSIFSRINIKTKDIFLECAYFDPVTVLRSSRTYNIRTEFSQRYEKGIDPSLALLVIERITSLLIDICGGKPGPIISVTSKKFLPVSKKIILRKKKIKQLIGFYISNNEIENILYCVGCEIFYIKIGWKVTIPIWRFDLVIEEDIIEEILRIYGYDNIPKNFANSFVSFPFVKKELSLYRIKTLLSDRGYHEIITYSFVDPKIQELIFPRKEALYLLNPISRDMSVMRLSLWIGLINSVLYNQNRQQDRIRLFESGLCFFPDANSYLGIRQDFMLAGIVTGTKFEKHWDINDEEVDFYDIKGDIESIFYLSGKSEDIYFKKYTNNTSFILHPEKSAEIYLKDKLIGLMGIIHPVLEKKLNLNKISIIFEFLWEKISEYNIPIIKNISKFPINKKDISFLVKENVFVKDIVLACKEVFCNKLVDVNLFDVYRGKGVKNGYKSLSISLIFQDNSKTLKEKEMSEMVKLCLIELKNKFNIYLRS</sequence>